<evidence type="ECO:0000256" key="1">
    <source>
        <dbReference type="ARBA" id="ARBA00004141"/>
    </source>
</evidence>
<evidence type="ECO:0000256" key="2">
    <source>
        <dbReference type="ARBA" id="ARBA00022448"/>
    </source>
</evidence>
<dbReference type="PANTHER" id="PTHR45649">
    <property type="entry name" value="AMINO-ACID PERMEASE BAT1"/>
    <property type="match status" value="1"/>
</dbReference>
<dbReference type="Pfam" id="PF13520">
    <property type="entry name" value="AA_permease_2"/>
    <property type="match status" value="1"/>
</dbReference>
<feature type="transmembrane region" description="Helical" evidence="6">
    <location>
        <begin position="47"/>
        <end position="74"/>
    </location>
</feature>
<sequence length="506" mass="55365">MGTDVDQRALKKKFGFVSQLGLAFVVLTTWTSMAASMNIALPSGGPVAILYGLIVSGVLTMAVALSLAEICSVYPTNGAQYEWTAILAPPKYRRILSYICGWIVTASWWALAATGPSLFGTMLVGLIRLFNEDYIFHRWHQFLLYMVVEVSAFIINTFMTPLIPFLSELSLYISLAGFVSISIALLVLTKDSYQSAEFVFTGFLNETGWSNGLAWILGLLQSCFSLTAYDAVAHLVEEMPHPRRDAPRTIIIAVALGTFTGLIFSICILFAAQNVDDIVTSTYTPIVAVFYQAAGSRWGAVGLCLVIIYIIWFSASEVVTSSARLNAAFAYHQGLPFSPVFARINKRLDLPFNSMVLTIFMVTVFGLIYLGTPAAFNAIVSACVVGLNCSYAMPIAMLVFRGRHILPRGPFSLGRYGYSINVIAFVFLMVTNVFFLFPPDSHPTGSTMNYAIVAIAVVFLFAAVYWAVHGRKVYQAPQVLDGLECASETIQADTKEGQVEDTEGMS</sequence>
<feature type="transmembrane region" description="Helical" evidence="6">
    <location>
        <begin position="450"/>
        <end position="468"/>
    </location>
</feature>
<dbReference type="PIRSF" id="PIRSF006060">
    <property type="entry name" value="AA_transporter"/>
    <property type="match status" value="1"/>
</dbReference>
<feature type="transmembrane region" description="Helical" evidence="6">
    <location>
        <begin position="376"/>
        <end position="400"/>
    </location>
</feature>
<dbReference type="RefSeq" id="XP_022576767.1">
    <property type="nucleotide sequence ID" value="XM_022720905.1"/>
</dbReference>
<name>A0A1L9S543_9EURO</name>
<keyword evidence="5 6" id="KW-0472">Membrane</keyword>
<feature type="transmembrane region" description="Helical" evidence="6">
    <location>
        <begin position="139"/>
        <end position="159"/>
    </location>
</feature>
<dbReference type="GeneID" id="34607370"/>
<dbReference type="PROSITE" id="PS00218">
    <property type="entry name" value="AMINO_ACID_PERMEASE_1"/>
    <property type="match status" value="1"/>
</dbReference>
<feature type="transmembrane region" description="Helical" evidence="6">
    <location>
        <begin position="298"/>
        <end position="315"/>
    </location>
</feature>
<dbReference type="GO" id="GO:0022857">
    <property type="term" value="F:transmembrane transporter activity"/>
    <property type="evidence" value="ECO:0007669"/>
    <property type="project" value="InterPro"/>
</dbReference>
<evidence type="ECO:0000256" key="4">
    <source>
        <dbReference type="ARBA" id="ARBA00022989"/>
    </source>
</evidence>
<keyword evidence="4 6" id="KW-1133">Transmembrane helix</keyword>
<dbReference type="EMBL" id="KV878363">
    <property type="protein sequence ID" value="OJJ42257.1"/>
    <property type="molecule type" value="Genomic_DNA"/>
</dbReference>
<organism evidence="7 8">
    <name type="scientific">Penicilliopsis zonata CBS 506.65</name>
    <dbReference type="NCBI Taxonomy" id="1073090"/>
    <lineage>
        <taxon>Eukaryota</taxon>
        <taxon>Fungi</taxon>
        <taxon>Dikarya</taxon>
        <taxon>Ascomycota</taxon>
        <taxon>Pezizomycotina</taxon>
        <taxon>Eurotiomycetes</taxon>
        <taxon>Eurotiomycetidae</taxon>
        <taxon>Eurotiales</taxon>
        <taxon>Aspergillaceae</taxon>
        <taxon>Penicilliopsis</taxon>
    </lineage>
</organism>
<evidence type="ECO:0000256" key="3">
    <source>
        <dbReference type="ARBA" id="ARBA00022692"/>
    </source>
</evidence>
<dbReference type="Proteomes" id="UP000184188">
    <property type="component" value="Unassembled WGS sequence"/>
</dbReference>
<evidence type="ECO:0000313" key="7">
    <source>
        <dbReference type="EMBL" id="OJJ42257.1"/>
    </source>
</evidence>
<feature type="transmembrane region" description="Helical" evidence="6">
    <location>
        <begin position="250"/>
        <end position="272"/>
    </location>
</feature>
<dbReference type="AlphaFoldDB" id="A0A1L9S543"/>
<dbReference type="Gene3D" id="1.20.1740.10">
    <property type="entry name" value="Amino acid/polyamine transporter I"/>
    <property type="match status" value="1"/>
</dbReference>
<comment type="subcellular location">
    <subcellularLocation>
        <location evidence="1">Membrane</location>
        <topology evidence="1">Multi-pass membrane protein</topology>
    </subcellularLocation>
</comment>
<evidence type="ECO:0000256" key="5">
    <source>
        <dbReference type="ARBA" id="ARBA00023136"/>
    </source>
</evidence>
<feature type="transmembrane region" description="Helical" evidence="6">
    <location>
        <begin position="95"/>
        <end position="119"/>
    </location>
</feature>
<dbReference type="GO" id="GO:0006865">
    <property type="term" value="P:amino acid transport"/>
    <property type="evidence" value="ECO:0007669"/>
    <property type="project" value="InterPro"/>
</dbReference>
<dbReference type="InterPro" id="IPR004840">
    <property type="entry name" value="Amino_acid_permease_CS"/>
</dbReference>
<feature type="transmembrane region" description="Helical" evidence="6">
    <location>
        <begin position="209"/>
        <end position="229"/>
    </location>
</feature>
<dbReference type="STRING" id="1073090.A0A1L9S543"/>
<feature type="transmembrane region" description="Helical" evidence="6">
    <location>
        <begin position="420"/>
        <end position="438"/>
    </location>
</feature>
<feature type="transmembrane region" description="Helical" evidence="6">
    <location>
        <begin position="350"/>
        <end position="370"/>
    </location>
</feature>
<feature type="transmembrane region" description="Helical" evidence="6">
    <location>
        <begin position="20"/>
        <end position="41"/>
    </location>
</feature>
<reference evidence="8" key="1">
    <citation type="journal article" date="2017" name="Genome Biol.">
        <title>Comparative genomics reveals high biological diversity and specific adaptations in the industrially and medically important fungal genus Aspergillus.</title>
        <authorList>
            <person name="de Vries R.P."/>
            <person name="Riley R."/>
            <person name="Wiebenga A."/>
            <person name="Aguilar-Osorio G."/>
            <person name="Amillis S."/>
            <person name="Uchima C.A."/>
            <person name="Anderluh G."/>
            <person name="Asadollahi M."/>
            <person name="Askin M."/>
            <person name="Barry K."/>
            <person name="Battaglia E."/>
            <person name="Bayram O."/>
            <person name="Benocci T."/>
            <person name="Braus-Stromeyer S.A."/>
            <person name="Caldana C."/>
            <person name="Canovas D."/>
            <person name="Cerqueira G.C."/>
            <person name="Chen F."/>
            <person name="Chen W."/>
            <person name="Choi C."/>
            <person name="Clum A."/>
            <person name="Dos Santos R.A."/>
            <person name="Damasio A.R."/>
            <person name="Diallinas G."/>
            <person name="Emri T."/>
            <person name="Fekete E."/>
            <person name="Flipphi M."/>
            <person name="Freyberg S."/>
            <person name="Gallo A."/>
            <person name="Gournas C."/>
            <person name="Habgood R."/>
            <person name="Hainaut M."/>
            <person name="Harispe M.L."/>
            <person name="Henrissat B."/>
            <person name="Hilden K.S."/>
            <person name="Hope R."/>
            <person name="Hossain A."/>
            <person name="Karabika E."/>
            <person name="Karaffa L."/>
            <person name="Karanyi Z."/>
            <person name="Krasevec N."/>
            <person name="Kuo A."/>
            <person name="Kusch H."/>
            <person name="LaButti K."/>
            <person name="Lagendijk E.L."/>
            <person name="Lapidus A."/>
            <person name="Levasseur A."/>
            <person name="Lindquist E."/>
            <person name="Lipzen A."/>
            <person name="Logrieco A.F."/>
            <person name="MacCabe A."/>
            <person name="Maekelae M.R."/>
            <person name="Malavazi I."/>
            <person name="Melin P."/>
            <person name="Meyer V."/>
            <person name="Mielnichuk N."/>
            <person name="Miskei M."/>
            <person name="Molnar A.P."/>
            <person name="Mule G."/>
            <person name="Ngan C.Y."/>
            <person name="Orejas M."/>
            <person name="Orosz E."/>
            <person name="Ouedraogo J.P."/>
            <person name="Overkamp K.M."/>
            <person name="Park H.-S."/>
            <person name="Perrone G."/>
            <person name="Piumi F."/>
            <person name="Punt P.J."/>
            <person name="Ram A.F."/>
            <person name="Ramon A."/>
            <person name="Rauscher S."/>
            <person name="Record E."/>
            <person name="Riano-Pachon D.M."/>
            <person name="Robert V."/>
            <person name="Roehrig J."/>
            <person name="Ruller R."/>
            <person name="Salamov A."/>
            <person name="Salih N.S."/>
            <person name="Samson R.A."/>
            <person name="Sandor E."/>
            <person name="Sanguinetti M."/>
            <person name="Schuetze T."/>
            <person name="Sepcic K."/>
            <person name="Shelest E."/>
            <person name="Sherlock G."/>
            <person name="Sophianopoulou V."/>
            <person name="Squina F.M."/>
            <person name="Sun H."/>
            <person name="Susca A."/>
            <person name="Todd R.B."/>
            <person name="Tsang A."/>
            <person name="Unkles S.E."/>
            <person name="van de Wiele N."/>
            <person name="van Rossen-Uffink D."/>
            <person name="Oliveira J.V."/>
            <person name="Vesth T.C."/>
            <person name="Visser J."/>
            <person name="Yu J.-H."/>
            <person name="Zhou M."/>
            <person name="Andersen M.R."/>
            <person name="Archer D.B."/>
            <person name="Baker S.E."/>
            <person name="Benoit I."/>
            <person name="Brakhage A.A."/>
            <person name="Braus G.H."/>
            <person name="Fischer R."/>
            <person name="Frisvad J.C."/>
            <person name="Goldman G.H."/>
            <person name="Houbraken J."/>
            <person name="Oakley B."/>
            <person name="Pocsi I."/>
            <person name="Scazzocchio C."/>
            <person name="Seiboth B."/>
            <person name="vanKuyk P.A."/>
            <person name="Wortman J."/>
            <person name="Dyer P.S."/>
            <person name="Grigoriev I.V."/>
        </authorList>
    </citation>
    <scope>NUCLEOTIDE SEQUENCE [LARGE SCALE GENOMIC DNA]</scope>
    <source>
        <strain evidence="8">CBS 506.65</strain>
    </source>
</reference>
<keyword evidence="2" id="KW-0813">Transport</keyword>
<dbReference type="OrthoDB" id="4476201at2759"/>
<evidence type="ECO:0008006" key="9">
    <source>
        <dbReference type="Google" id="ProtNLM"/>
    </source>
</evidence>
<feature type="transmembrane region" description="Helical" evidence="6">
    <location>
        <begin position="171"/>
        <end position="189"/>
    </location>
</feature>
<proteinExistence type="predicted"/>
<evidence type="ECO:0000256" key="6">
    <source>
        <dbReference type="SAM" id="Phobius"/>
    </source>
</evidence>
<dbReference type="InterPro" id="IPR002293">
    <property type="entry name" value="AA/rel_permease1"/>
</dbReference>
<protein>
    <recommendedName>
        <fullName evidence="9">Amino acid permease/ SLC12A domain-containing protein</fullName>
    </recommendedName>
</protein>
<dbReference type="PANTHER" id="PTHR45649:SF14">
    <property type="entry name" value="GABA PERMEASE"/>
    <property type="match status" value="1"/>
</dbReference>
<gene>
    <name evidence="7" type="ORF">ASPZODRAFT_105533</name>
</gene>
<keyword evidence="3 6" id="KW-0812">Transmembrane</keyword>
<dbReference type="GO" id="GO:0016020">
    <property type="term" value="C:membrane"/>
    <property type="evidence" value="ECO:0007669"/>
    <property type="project" value="UniProtKB-SubCell"/>
</dbReference>
<evidence type="ECO:0000313" key="8">
    <source>
        <dbReference type="Proteomes" id="UP000184188"/>
    </source>
</evidence>
<accession>A0A1L9S543</accession>
<keyword evidence="8" id="KW-1185">Reference proteome</keyword>
<dbReference type="VEuPathDB" id="FungiDB:ASPZODRAFT_105533"/>